<feature type="transmembrane region" description="Helical" evidence="1">
    <location>
        <begin position="27"/>
        <end position="46"/>
    </location>
</feature>
<protein>
    <submittedName>
        <fullName evidence="3">PH domain-containing protein</fullName>
    </submittedName>
</protein>
<reference evidence="3 4" key="1">
    <citation type="submission" date="2022-06" db="EMBL/GenBank/DDBJ databases">
        <title>Genomic Encyclopedia of Archaeal and Bacterial Type Strains, Phase II (KMG-II): from individual species to whole genera.</title>
        <authorList>
            <person name="Goeker M."/>
        </authorList>
    </citation>
    <scope>NUCLEOTIDE SEQUENCE [LARGE SCALE GENOMIC DNA]</scope>
    <source>
        <strain evidence="3 4">DSM 44693</strain>
    </source>
</reference>
<evidence type="ECO:0000259" key="2">
    <source>
        <dbReference type="Pfam" id="PF10756"/>
    </source>
</evidence>
<proteinExistence type="predicted"/>
<keyword evidence="1" id="KW-0812">Transmembrane</keyword>
<keyword evidence="4" id="KW-1185">Reference proteome</keyword>
<dbReference type="RefSeq" id="WP_253661148.1">
    <property type="nucleotide sequence ID" value="NZ_BAAAJQ010000001.1"/>
</dbReference>
<comment type="caution">
    <text evidence="3">The sequence shown here is derived from an EMBL/GenBank/DDBJ whole genome shotgun (WGS) entry which is preliminary data.</text>
</comment>
<feature type="domain" description="Low molecular weight protein antigen 6 PH" evidence="2">
    <location>
        <begin position="47"/>
        <end position="124"/>
    </location>
</feature>
<evidence type="ECO:0000256" key="1">
    <source>
        <dbReference type="SAM" id="Phobius"/>
    </source>
</evidence>
<keyword evidence="1" id="KW-1133">Transmembrane helix</keyword>
<keyword evidence="1" id="KW-0472">Membrane</keyword>
<evidence type="ECO:0000313" key="4">
    <source>
        <dbReference type="Proteomes" id="UP001206895"/>
    </source>
</evidence>
<dbReference type="EMBL" id="JAMTCJ010000002">
    <property type="protein sequence ID" value="MCP2176131.1"/>
    <property type="molecule type" value="Genomic_DNA"/>
</dbReference>
<dbReference type="Proteomes" id="UP001206895">
    <property type="component" value="Unassembled WGS sequence"/>
</dbReference>
<organism evidence="3 4">
    <name type="scientific">Williamsia maris</name>
    <dbReference type="NCBI Taxonomy" id="72806"/>
    <lineage>
        <taxon>Bacteria</taxon>
        <taxon>Bacillati</taxon>
        <taxon>Actinomycetota</taxon>
        <taxon>Actinomycetes</taxon>
        <taxon>Mycobacteriales</taxon>
        <taxon>Nocardiaceae</taxon>
        <taxon>Williamsia</taxon>
    </lineage>
</organism>
<dbReference type="InterPro" id="IPR019692">
    <property type="entry name" value="CFP-6_PH"/>
</dbReference>
<evidence type="ECO:0000313" key="3">
    <source>
        <dbReference type="EMBL" id="MCP2176131.1"/>
    </source>
</evidence>
<name>A0ABT1HGT9_9NOCA</name>
<sequence>MGFALLGGGVVLLVAAALSGSDPPGLVIMGVAGLLLAAMGLGSLLVRPRLAAWPDRLEIRGITGRHSYTRAQITRIRIVSYPRFGRRVPNLEIDVDDDGSERLVILGRWELGEAPLDVADVLSAQGYPIDEDKNLRLRPDRDPDPDD</sequence>
<accession>A0ABT1HGT9</accession>
<dbReference type="Pfam" id="PF10756">
    <property type="entry name" value="bPH_6"/>
    <property type="match status" value="1"/>
</dbReference>
<gene>
    <name evidence="3" type="ORF">LX13_001950</name>
</gene>